<dbReference type="InterPro" id="IPR007412">
    <property type="entry name" value="FlgM"/>
</dbReference>
<evidence type="ECO:0000256" key="1">
    <source>
        <dbReference type="ARBA" id="ARBA00005322"/>
    </source>
</evidence>
<evidence type="ECO:0000313" key="12">
    <source>
        <dbReference type="Proteomes" id="UP000501991"/>
    </source>
</evidence>
<evidence type="ECO:0000313" key="11">
    <source>
        <dbReference type="EMBL" id="QID18384.1"/>
    </source>
</evidence>
<name>A0A6C1B808_9RHOO</name>
<accession>A0A6C1B808</accession>
<sequence length="101" mass="10522">MKIDNTVKSVGNTPAGEQRAKATGQVNAASPGGDQVQLSSLSSGMKQAEQAIANTPVVDQARVDEIKQAISDGRFQVDANKVADGLIDSVRQMLAAQPTQT</sequence>
<comment type="similarity">
    <text evidence="1">Belongs to the FlgM family.</text>
</comment>
<gene>
    <name evidence="11" type="primary">flgM</name>
    <name evidence="11" type="ORF">G3580_12485</name>
</gene>
<comment type="function">
    <text evidence="7">Responsible for the coupling of flagellin expression to flagellar assembly by preventing expression of the flagellin genes when a component of the middle class of proteins is defective. It negatively regulates flagellar genes by inhibiting the activity of FliA by directly binding to FliA.</text>
</comment>
<keyword evidence="11" id="KW-0969">Cilium</keyword>
<evidence type="ECO:0000256" key="4">
    <source>
        <dbReference type="ARBA" id="ARBA00022795"/>
    </source>
</evidence>
<dbReference type="NCBIfam" id="TIGR03824">
    <property type="entry name" value="FlgM_jcvi"/>
    <property type="match status" value="1"/>
</dbReference>
<keyword evidence="11" id="KW-0966">Cell projection</keyword>
<dbReference type="SUPFAM" id="SSF101498">
    <property type="entry name" value="Anti-sigma factor FlgM"/>
    <property type="match status" value="1"/>
</dbReference>
<organism evidence="11 12">
    <name type="scientific">Nitrogeniibacter mangrovi</name>
    <dbReference type="NCBI Taxonomy" id="2016596"/>
    <lineage>
        <taxon>Bacteria</taxon>
        <taxon>Pseudomonadati</taxon>
        <taxon>Pseudomonadota</taxon>
        <taxon>Betaproteobacteria</taxon>
        <taxon>Rhodocyclales</taxon>
        <taxon>Zoogloeaceae</taxon>
        <taxon>Nitrogeniibacter</taxon>
    </lineage>
</organism>
<dbReference type="InterPro" id="IPR031316">
    <property type="entry name" value="FlgM_C"/>
</dbReference>
<dbReference type="AlphaFoldDB" id="A0A6C1B808"/>
<evidence type="ECO:0000256" key="6">
    <source>
        <dbReference type="ARBA" id="ARBA00023163"/>
    </source>
</evidence>
<feature type="compositionally biased region" description="Polar residues" evidence="9">
    <location>
        <begin position="1"/>
        <end position="12"/>
    </location>
</feature>
<evidence type="ECO:0000256" key="2">
    <source>
        <dbReference type="ARBA" id="ARBA00017823"/>
    </source>
</evidence>
<keyword evidence="6" id="KW-0804">Transcription</keyword>
<dbReference type="Pfam" id="PF04316">
    <property type="entry name" value="FlgM"/>
    <property type="match status" value="1"/>
</dbReference>
<evidence type="ECO:0000259" key="10">
    <source>
        <dbReference type="Pfam" id="PF04316"/>
    </source>
</evidence>
<dbReference type="GO" id="GO:0045892">
    <property type="term" value="P:negative regulation of DNA-templated transcription"/>
    <property type="evidence" value="ECO:0007669"/>
    <property type="project" value="InterPro"/>
</dbReference>
<dbReference type="InterPro" id="IPR035890">
    <property type="entry name" value="Anti-sigma-28_factor_FlgM_sf"/>
</dbReference>
<evidence type="ECO:0000256" key="5">
    <source>
        <dbReference type="ARBA" id="ARBA00023015"/>
    </source>
</evidence>
<feature type="domain" description="Anti-sigma-28 factor FlgM C-terminal" evidence="10">
    <location>
        <begin position="34"/>
        <end position="88"/>
    </location>
</feature>
<feature type="region of interest" description="Disordered" evidence="9">
    <location>
        <begin position="1"/>
        <end position="43"/>
    </location>
</feature>
<keyword evidence="12" id="KW-1185">Reference proteome</keyword>
<evidence type="ECO:0000256" key="7">
    <source>
        <dbReference type="ARBA" id="ARBA00024739"/>
    </source>
</evidence>
<protein>
    <recommendedName>
        <fullName evidence="2">Negative regulator of flagellin synthesis</fullName>
    </recommendedName>
    <alternativeName>
        <fullName evidence="8">Anti-sigma-28 factor</fullName>
    </alternativeName>
</protein>
<keyword evidence="3" id="KW-0678">Repressor</keyword>
<evidence type="ECO:0000256" key="8">
    <source>
        <dbReference type="ARBA" id="ARBA00030117"/>
    </source>
</evidence>
<dbReference type="RefSeq" id="WP_173765986.1">
    <property type="nucleotide sequence ID" value="NZ_CP048836.1"/>
</dbReference>
<dbReference type="GO" id="GO:0044781">
    <property type="term" value="P:bacterial-type flagellum organization"/>
    <property type="evidence" value="ECO:0007669"/>
    <property type="project" value="UniProtKB-KW"/>
</dbReference>
<keyword evidence="5" id="KW-0805">Transcription regulation</keyword>
<dbReference type="EMBL" id="CP048836">
    <property type="protein sequence ID" value="QID18384.1"/>
    <property type="molecule type" value="Genomic_DNA"/>
</dbReference>
<proteinExistence type="inferred from homology"/>
<keyword evidence="11" id="KW-0282">Flagellum</keyword>
<dbReference type="KEGG" id="azq:G3580_12485"/>
<keyword evidence="4" id="KW-1005">Bacterial flagellum biogenesis</keyword>
<evidence type="ECO:0000256" key="9">
    <source>
        <dbReference type="SAM" id="MobiDB-lite"/>
    </source>
</evidence>
<dbReference type="Proteomes" id="UP000501991">
    <property type="component" value="Chromosome"/>
</dbReference>
<reference evidence="11 12" key="1">
    <citation type="submission" date="2020-02" db="EMBL/GenBank/DDBJ databases">
        <title>Nitrogenibacter mangrovi gen. nov., sp. nov. isolated from mangrove sediment, a denitrifying betaproteobacterium.</title>
        <authorList>
            <person name="Liao H."/>
            <person name="Tian Y."/>
        </authorList>
    </citation>
    <scope>NUCLEOTIDE SEQUENCE [LARGE SCALE GENOMIC DNA]</scope>
    <source>
        <strain evidence="11 12">M9-3-2</strain>
    </source>
</reference>
<evidence type="ECO:0000256" key="3">
    <source>
        <dbReference type="ARBA" id="ARBA00022491"/>
    </source>
</evidence>